<keyword evidence="1" id="KW-0812">Transmembrane</keyword>
<accession>A0A0N5CFZ9</accession>
<evidence type="ECO:0000313" key="2">
    <source>
        <dbReference type="Proteomes" id="UP000046392"/>
    </source>
</evidence>
<feature type="transmembrane region" description="Helical" evidence="1">
    <location>
        <begin position="6"/>
        <end position="25"/>
    </location>
</feature>
<reference evidence="3" key="1">
    <citation type="submission" date="2017-02" db="UniProtKB">
        <authorList>
            <consortium name="WormBaseParasite"/>
        </authorList>
    </citation>
    <scope>IDENTIFICATION</scope>
</reference>
<proteinExistence type="predicted"/>
<protein>
    <submittedName>
        <fullName evidence="3">Cytochrome b</fullName>
    </submittedName>
</protein>
<dbReference type="WBParaSite" id="SPAL_0001677700.1">
    <property type="protein sequence ID" value="SPAL_0001677700.1"/>
    <property type="gene ID" value="SPAL_0001677700"/>
</dbReference>
<keyword evidence="2" id="KW-1185">Reference proteome</keyword>
<feature type="transmembrane region" description="Helical" evidence="1">
    <location>
        <begin position="37"/>
        <end position="59"/>
    </location>
</feature>
<evidence type="ECO:0000256" key="1">
    <source>
        <dbReference type="SAM" id="Phobius"/>
    </source>
</evidence>
<name>A0A0N5CFZ9_STREA</name>
<keyword evidence="1" id="KW-0472">Membrane</keyword>
<evidence type="ECO:0000313" key="3">
    <source>
        <dbReference type="WBParaSite" id="SPAL_0001677700.1"/>
    </source>
</evidence>
<dbReference type="AlphaFoldDB" id="A0A0N5CFZ9"/>
<organism evidence="2 3">
    <name type="scientific">Strongyloides papillosus</name>
    <name type="common">Intestinal threadworm</name>
    <dbReference type="NCBI Taxonomy" id="174720"/>
    <lineage>
        <taxon>Eukaryota</taxon>
        <taxon>Metazoa</taxon>
        <taxon>Ecdysozoa</taxon>
        <taxon>Nematoda</taxon>
        <taxon>Chromadorea</taxon>
        <taxon>Rhabditida</taxon>
        <taxon>Tylenchina</taxon>
        <taxon>Panagrolaimomorpha</taxon>
        <taxon>Strongyloidoidea</taxon>
        <taxon>Strongyloididae</taxon>
        <taxon>Strongyloides</taxon>
    </lineage>
</organism>
<keyword evidence="1" id="KW-1133">Transmembrane helix</keyword>
<dbReference type="Proteomes" id="UP000046392">
    <property type="component" value="Unplaced"/>
</dbReference>
<sequence>MFAFIFAWMQTMHNIVMDIAKYLVIYNTHVSIYERKFVQYLGMFIQILLMMYLAIYFVFALSPENFFSVTYVDE</sequence>